<sequence>MSEEYSRRGRNWFSAMGIMFLVVASIALVRDIIIWTPDFVIEFFFNSEVNSEKISAGAIVFGIIMIVWGCKKPNVKTR</sequence>
<evidence type="ECO:0000313" key="2">
    <source>
        <dbReference type="EMBL" id="AIF13535.1"/>
    </source>
</evidence>
<dbReference type="EMBL" id="KF900976">
    <property type="protein sequence ID" value="AIF13535.1"/>
    <property type="molecule type" value="Genomic_DNA"/>
</dbReference>
<proteinExistence type="predicted"/>
<evidence type="ECO:0000256" key="1">
    <source>
        <dbReference type="SAM" id="Phobius"/>
    </source>
</evidence>
<organism evidence="2">
    <name type="scientific">uncultured marine thaumarchaeote KM3_62_H05</name>
    <dbReference type="NCBI Taxonomy" id="1456218"/>
    <lineage>
        <taxon>Archaea</taxon>
        <taxon>Nitrososphaerota</taxon>
        <taxon>environmental samples</taxon>
    </lineage>
</organism>
<keyword evidence="1" id="KW-0472">Membrane</keyword>
<feature type="transmembrane region" description="Helical" evidence="1">
    <location>
        <begin position="54"/>
        <end position="70"/>
    </location>
</feature>
<keyword evidence="1" id="KW-1133">Transmembrane helix</keyword>
<accession>A0A075HEF6</accession>
<reference evidence="2" key="1">
    <citation type="journal article" date="2014" name="Genome Biol. Evol.">
        <title>Pangenome evidence for extensive interdomain horizontal transfer affecting lineage core and shell genes in uncultured planktonic thaumarchaeota and euryarchaeota.</title>
        <authorList>
            <person name="Deschamps P."/>
            <person name="Zivanovic Y."/>
            <person name="Moreira D."/>
            <person name="Rodriguez-Valera F."/>
            <person name="Lopez-Garcia P."/>
        </authorList>
    </citation>
    <scope>NUCLEOTIDE SEQUENCE</scope>
</reference>
<feature type="transmembrane region" description="Helical" evidence="1">
    <location>
        <begin position="12"/>
        <end position="34"/>
    </location>
</feature>
<protein>
    <submittedName>
        <fullName evidence="2">Uncharacterized protein</fullName>
    </submittedName>
</protein>
<keyword evidence="1" id="KW-0812">Transmembrane</keyword>
<name>A0A075HEF6_9ARCH</name>
<dbReference type="AlphaFoldDB" id="A0A075HEF6"/>